<dbReference type="EMBL" id="JAUNZN010000006">
    <property type="protein sequence ID" value="KAK4820225.1"/>
    <property type="molecule type" value="Genomic_DNA"/>
</dbReference>
<evidence type="ECO:0000313" key="2">
    <source>
        <dbReference type="Proteomes" id="UP001333110"/>
    </source>
</evidence>
<keyword evidence="2" id="KW-1185">Reference proteome</keyword>
<sequence>MILEVFSNLNDSMSIQVPAGVNADATDVNEAVSVYTENLIPSTFEDAVKSMEFCCSGCFSEHSTLS</sequence>
<proteinExistence type="predicted"/>
<name>A0AAN7NQT5_MYCAM</name>
<protein>
    <submittedName>
        <fullName evidence="1">Uncharacterized protein</fullName>
    </submittedName>
</protein>
<gene>
    <name evidence="1" type="ORF">QYF61_021730</name>
</gene>
<accession>A0AAN7NQT5</accession>
<reference evidence="1 2" key="1">
    <citation type="journal article" date="2023" name="J. Hered.">
        <title>Chromosome-level genome of the wood stork (Mycteria americana) provides insight into avian chromosome evolution.</title>
        <authorList>
            <person name="Flamio R. Jr."/>
            <person name="Ramstad K.M."/>
        </authorList>
    </citation>
    <scope>NUCLEOTIDE SEQUENCE [LARGE SCALE GENOMIC DNA]</scope>
    <source>
        <strain evidence="1">JAX WOST 10</strain>
    </source>
</reference>
<dbReference type="AlphaFoldDB" id="A0AAN7NQT5"/>
<organism evidence="1 2">
    <name type="scientific">Mycteria americana</name>
    <name type="common">Wood stork</name>
    <dbReference type="NCBI Taxonomy" id="33587"/>
    <lineage>
        <taxon>Eukaryota</taxon>
        <taxon>Metazoa</taxon>
        <taxon>Chordata</taxon>
        <taxon>Craniata</taxon>
        <taxon>Vertebrata</taxon>
        <taxon>Euteleostomi</taxon>
        <taxon>Archelosauria</taxon>
        <taxon>Archosauria</taxon>
        <taxon>Dinosauria</taxon>
        <taxon>Saurischia</taxon>
        <taxon>Theropoda</taxon>
        <taxon>Coelurosauria</taxon>
        <taxon>Aves</taxon>
        <taxon>Neognathae</taxon>
        <taxon>Neoaves</taxon>
        <taxon>Aequornithes</taxon>
        <taxon>Ciconiiformes</taxon>
        <taxon>Ciconiidae</taxon>
        <taxon>Mycteria</taxon>
    </lineage>
</organism>
<comment type="caution">
    <text evidence="1">The sequence shown here is derived from an EMBL/GenBank/DDBJ whole genome shotgun (WGS) entry which is preliminary data.</text>
</comment>
<feature type="non-terminal residue" evidence="1">
    <location>
        <position position="66"/>
    </location>
</feature>
<dbReference type="Proteomes" id="UP001333110">
    <property type="component" value="Unassembled WGS sequence"/>
</dbReference>
<evidence type="ECO:0000313" key="1">
    <source>
        <dbReference type="EMBL" id="KAK4820225.1"/>
    </source>
</evidence>